<dbReference type="Pfam" id="PF13241">
    <property type="entry name" value="NAD_binding_7"/>
    <property type="match status" value="1"/>
</dbReference>
<dbReference type="RefSeq" id="WP_181740490.1">
    <property type="nucleotide sequence ID" value="NZ_JACEOL010000033.1"/>
</dbReference>
<dbReference type="UniPathway" id="UPA00262">
    <property type="reaction ID" value="UER00222"/>
</dbReference>
<keyword evidence="3" id="KW-0560">Oxidoreductase</keyword>
<keyword evidence="4" id="KW-0520">NAD</keyword>
<dbReference type="InterPro" id="IPR042518">
    <property type="entry name" value="SirC_C"/>
</dbReference>
<protein>
    <recommendedName>
        <fullName evidence="2">precorrin-2 dehydrogenase</fullName>
        <ecNumber evidence="2">1.3.1.76</ecNumber>
    </recommendedName>
</protein>
<dbReference type="GO" id="GO:0043115">
    <property type="term" value="F:precorrin-2 dehydrogenase activity"/>
    <property type="evidence" value="ECO:0007669"/>
    <property type="project" value="UniProtKB-EC"/>
</dbReference>
<evidence type="ECO:0000256" key="5">
    <source>
        <dbReference type="ARBA" id="ARBA00023244"/>
    </source>
</evidence>
<dbReference type="PANTHER" id="PTHR35330:SF1">
    <property type="entry name" value="SIROHEME BIOSYNTHESIS PROTEIN MET8"/>
    <property type="match status" value="1"/>
</dbReference>
<keyword evidence="9" id="KW-1185">Reference proteome</keyword>
<comment type="catalytic activity">
    <reaction evidence="6">
        <text>precorrin-2 + NAD(+) = sirohydrochlorin + NADH + 2 H(+)</text>
        <dbReference type="Rhea" id="RHEA:15613"/>
        <dbReference type="ChEBI" id="CHEBI:15378"/>
        <dbReference type="ChEBI" id="CHEBI:57540"/>
        <dbReference type="ChEBI" id="CHEBI:57945"/>
        <dbReference type="ChEBI" id="CHEBI:58351"/>
        <dbReference type="ChEBI" id="CHEBI:58827"/>
        <dbReference type="EC" id="1.3.1.76"/>
    </reaction>
</comment>
<evidence type="ECO:0000256" key="1">
    <source>
        <dbReference type="ARBA" id="ARBA00005010"/>
    </source>
</evidence>
<dbReference type="InterPro" id="IPR006367">
    <property type="entry name" value="Sirohaem_synthase_N"/>
</dbReference>
<gene>
    <name evidence="8" type="ORF">H2C83_10310</name>
</gene>
<dbReference type="EC" id="1.3.1.76" evidence="2"/>
<dbReference type="GO" id="GO:0004325">
    <property type="term" value="F:ferrochelatase activity"/>
    <property type="evidence" value="ECO:0007669"/>
    <property type="project" value="InterPro"/>
</dbReference>
<evidence type="ECO:0000256" key="3">
    <source>
        <dbReference type="ARBA" id="ARBA00023002"/>
    </source>
</evidence>
<dbReference type="EMBL" id="JACEOL010000033">
    <property type="protein sequence ID" value="MBA4602697.1"/>
    <property type="molecule type" value="Genomic_DNA"/>
</dbReference>
<evidence type="ECO:0000256" key="6">
    <source>
        <dbReference type="ARBA" id="ARBA00047561"/>
    </source>
</evidence>
<dbReference type="NCBIfam" id="TIGR01470">
    <property type="entry name" value="cysG_Nterm"/>
    <property type="match status" value="1"/>
</dbReference>
<dbReference type="AlphaFoldDB" id="A0A7W1XSY5"/>
<dbReference type="Proteomes" id="UP000538292">
    <property type="component" value="Unassembled WGS sequence"/>
</dbReference>
<proteinExistence type="predicted"/>
<dbReference type="SUPFAM" id="SSF51735">
    <property type="entry name" value="NAD(P)-binding Rossmann-fold domains"/>
    <property type="match status" value="1"/>
</dbReference>
<reference evidence="8 9" key="1">
    <citation type="submission" date="2020-07" db="EMBL/GenBank/DDBJ databases">
        <title>Thermoactinomyces phylogeny.</title>
        <authorList>
            <person name="Dunlap C."/>
        </authorList>
    </citation>
    <scope>NUCLEOTIDE SEQUENCE [LARGE SCALE GENOMIC DNA]</scope>
    <source>
        <strain evidence="8 9">AMNI-1</strain>
    </source>
</reference>
<evidence type="ECO:0000313" key="8">
    <source>
        <dbReference type="EMBL" id="MBA4602697.1"/>
    </source>
</evidence>
<evidence type="ECO:0000256" key="2">
    <source>
        <dbReference type="ARBA" id="ARBA00012400"/>
    </source>
</evidence>
<dbReference type="InterPro" id="IPR028161">
    <property type="entry name" value="Met8-like"/>
</dbReference>
<dbReference type="Pfam" id="PF14824">
    <property type="entry name" value="Sirohm_synth_M"/>
    <property type="match status" value="1"/>
</dbReference>
<dbReference type="InterPro" id="IPR036291">
    <property type="entry name" value="NAD(P)-bd_dom_sf"/>
</dbReference>
<feature type="domain" description="Siroheme synthase central" evidence="7">
    <location>
        <begin position="120"/>
        <end position="146"/>
    </location>
</feature>
<evidence type="ECO:0000256" key="4">
    <source>
        <dbReference type="ARBA" id="ARBA00023027"/>
    </source>
</evidence>
<sequence>MTQRYAMMVNLKGRPCLVVGGGKVAERKAGSLIGSGACVKLVSPSATPRIKKWALSGKIEWINRVYRKEDNDNQFLIIAATNDKNVNRQVHQAAILRNQWINVVDQPELCNFMVPSTVRRGNLQIHISTNGACPAVAQKIRQDLEEIYGTEYELYLDLMQEMRKIMRKKVADVCLRRQLLKELLSEQWVDLCRKESAEAREKMLNWLEKMVTDSDKKGGSVACGRWS</sequence>
<evidence type="ECO:0000259" key="7">
    <source>
        <dbReference type="Pfam" id="PF14824"/>
    </source>
</evidence>
<dbReference type="Gene3D" id="1.10.8.610">
    <property type="entry name" value="SirC, precorrin-2 dehydrogenase, C-terminal helical domain-like"/>
    <property type="match status" value="1"/>
</dbReference>
<organism evidence="8 9">
    <name type="scientific">Thermoactinomyces mirandus</name>
    <dbReference type="NCBI Taxonomy" id="2756294"/>
    <lineage>
        <taxon>Bacteria</taxon>
        <taxon>Bacillati</taxon>
        <taxon>Bacillota</taxon>
        <taxon>Bacilli</taxon>
        <taxon>Bacillales</taxon>
        <taxon>Thermoactinomycetaceae</taxon>
        <taxon>Thermoactinomyces</taxon>
    </lineage>
</organism>
<name>A0A7W1XSY5_9BACL</name>
<evidence type="ECO:0000313" key="9">
    <source>
        <dbReference type="Proteomes" id="UP000538292"/>
    </source>
</evidence>
<dbReference type="Gene3D" id="3.40.50.720">
    <property type="entry name" value="NAD(P)-binding Rossmann-like Domain"/>
    <property type="match status" value="1"/>
</dbReference>
<dbReference type="InterPro" id="IPR028281">
    <property type="entry name" value="Sirohaem_synthase_central"/>
</dbReference>
<comment type="caution">
    <text evidence="8">The sequence shown here is derived from an EMBL/GenBank/DDBJ whole genome shotgun (WGS) entry which is preliminary data.</text>
</comment>
<dbReference type="SUPFAM" id="SSF75615">
    <property type="entry name" value="Siroheme synthase middle domains-like"/>
    <property type="match status" value="1"/>
</dbReference>
<comment type="pathway">
    <text evidence="1">Porphyrin-containing compound metabolism; siroheme biosynthesis; sirohydrochlorin from precorrin-2: step 1/1.</text>
</comment>
<keyword evidence="5" id="KW-0627">Porphyrin biosynthesis</keyword>
<accession>A0A7W1XSY5</accession>
<dbReference type="PANTHER" id="PTHR35330">
    <property type="entry name" value="SIROHEME BIOSYNTHESIS PROTEIN MET8"/>
    <property type="match status" value="1"/>
</dbReference>
<dbReference type="GO" id="GO:0019354">
    <property type="term" value="P:siroheme biosynthetic process"/>
    <property type="evidence" value="ECO:0007669"/>
    <property type="project" value="UniProtKB-UniPathway"/>
</dbReference>